<dbReference type="Pfam" id="PF00990">
    <property type="entry name" value="GGDEF"/>
    <property type="match status" value="1"/>
</dbReference>
<dbReference type="CDD" id="cd01949">
    <property type="entry name" value="GGDEF"/>
    <property type="match status" value="1"/>
</dbReference>
<comment type="caution">
    <text evidence="5">The sequence shown here is derived from an EMBL/GenBank/DDBJ whole genome shotgun (WGS) entry which is preliminary data.</text>
</comment>
<feature type="transmembrane region" description="Helical" evidence="3">
    <location>
        <begin position="180"/>
        <end position="205"/>
    </location>
</feature>
<dbReference type="InterPro" id="IPR050469">
    <property type="entry name" value="Diguanylate_Cyclase"/>
</dbReference>
<dbReference type="SUPFAM" id="SSF55073">
    <property type="entry name" value="Nucleotide cyclase"/>
    <property type="match status" value="1"/>
</dbReference>
<keyword evidence="6" id="KW-1185">Reference proteome</keyword>
<gene>
    <name evidence="5" type="ORF">ACFPT7_17925</name>
</gene>
<dbReference type="InterPro" id="IPR029016">
    <property type="entry name" value="GAF-like_dom_sf"/>
</dbReference>
<evidence type="ECO:0000313" key="6">
    <source>
        <dbReference type="Proteomes" id="UP001596091"/>
    </source>
</evidence>
<dbReference type="PANTHER" id="PTHR45138:SF9">
    <property type="entry name" value="DIGUANYLATE CYCLASE DGCM-RELATED"/>
    <property type="match status" value="1"/>
</dbReference>
<dbReference type="NCBIfam" id="TIGR00254">
    <property type="entry name" value="GGDEF"/>
    <property type="match status" value="1"/>
</dbReference>
<name>A0ABW1EJN4_9BACT</name>
<dbReference type="InterPro" id="IPR007891">
    <property type="entry name" value="CHASE3"/>
</dbReference>
<dbReference type="Pfam" id="PF05227">
    <property type="entry name" value="CHASE3"/>
    <property type="match status" value="1"/>
</dbReference>
<feature type="domain" description="GGDEF" evidence="4">
    <location>
        <begin position="431"/>
        <end position="565"/>
    </location>
</feature>
<organism evidence="5 6">
    <name type="scientific">Acidicapsa dinghuensis</name>
    <dbReference type="NCBI Taxonomy" id="2218256"/>
    <lineage>
        <taxon>Bacteria</taxon>
        <taxon>Pseudomonadati</taxon>
        <taxon>Acidobacteriota</taxon>
        <taxon>Terriglobia</taxon>
        <taxon>Terriglobales</taxon>
        <taxon>Acidobacteriaceae</taxon>
        <taxon>Acidicapsa</taxon>
    </lineage>
</organism>
<dbReference type="PANTHER" id="PTHR45138">
    <property type="entry name" value="REGULATORY COMPONENTS OF SENSORY TRANSDUCTION SYSTEM"/>
    <property type="match status" value="1"/>
</dbReference>
<protein>
    <recommendedName>
        <fullName evidence="1">diguanylate cyclase</fullName>
        <ecNumber evidence="1">2.7.7.65</ecNumber>
    </recommendedName>
</protein>
<dbReference type="EC" id="2.7.7.65" evidence="1"/>
<dbReference type="InterPro" id="IPR029787">
    <property type="entry name" value="Nucleotide_cyclase"/>
</dbReference>
<keyword evidence="5" id="KW-0808">Transferase</keyword>
<comment type="catalytic activity">
    <reaction evidence="2">
        <text>2 GTP = 3',3'-c-di-GMP + 2 diphosphate</text>
        <dbReference type="Rhea" id="RHEA:24898"/>
        <dbReference type="ChEBI" id="CHEBI:33019"/>
        <dbReference type="ChEBI" id="CHEBI:37565"/>
        <dbReference type="ChEBI" id="CHEBI:58805"/>
        <dbReference type="EC" id="2.7.7.65"/>
    </reaction>
</comment>
<dbReference type="RefSeq" id="WP_263340651.1">
    <property type="nucleotide sequence ID" value="NZ_JAGSYH010000006.1"/>
</dbReference>
<dbReference type="Gene3D" id="3.30.450.40">
    <property type="match status" value="1"/>
</dbReference>
<dbReference type="PROSITE" id="PS50887">
    <property type="entry name" value="GGDEF"/>
    <property type="match status" value="1"/>
</dbReference>
<dbReference type="SMART" id="SM00267">
    <property type="entry name" value="GGDEF"/>
    <property type="match status" value="1"/>
</dbReference>
<proteinExistence type="predicted"/>
<sequence length="571" mass="62863">MSDSKSNVRSGRFAGVDSTVALICAIGLCAFLFLVGAGWAVYGNTRSLTNAANWVEHTQEVLTALRRVSLLVERIEYRSSLYLSTKNEEQLARARASENQLETTLVHVKFLVSDNAQQLAALGRLETCTHQLSVSMAGFTLQSPMPADALKECYEATGVMLDQEQWLLDQRSKGSERSNVLFLSSQFAFVGLCLLALVALFIFLVRDALRRSKTEQDIANANTKLAETVRALEDRASETQLMTTARDELQLCQSVDQVYVAAARSLGLLLEGTNGSLSMINNSRHVVEVVSTWQGNDAAGTAIDFHPLDACCGLRSGQSRWRTPGVSEIHCTHFKGDPPERYLCKPISAHGNTLGVLCVVCANDAQEALVNARVDALRQMLQLTGMAVATLNLRMKLENQSIRDHLTGLFNRHFMQISLEREISRASRRRQTLAVFMLDLDHFKVFNDTFGHAAGDAVLKAAAEVFVSSVRAEDVACRYGGEEFTIILPDMSPEIAMQRAESIRRAVERLRVPIGRDQTAEVTVSIGIAMYPADGETGDALLHRADLGLYAAKRQGRNRVIAQREDQPSLA</sequence>
<keyword evidence="5" id="KW-0548">Nucleotidyltransferase</keyword>
<dbReference type="Gene3D" id="3.30.70.270">
    <property type="match status" value="1"/>
</dbReference>
<reference evidence="6" key="1">
    <citation type="journal article" date="2019" name="Int. J. Syst. Evol. Microbiol.">
        <title>The Global Catalogue of Microorganisms (GCM) 10K type strain sequencing project: providing services to taxonomists for standard genome sequencing and annotation.</title>
        <authorList>
            <consortium name="The Broad Institute Genomics Platform"/>
            <consortium name="The Broad Institute Genome Sequencing Center for Infectious Disease"/>
            <person name="Wu L."/>
            <person name="Ma J."/>
        </authorList>
    </citation>
    <scope>NUCLEOTIDE SEQUENCE [LARGE SCALE GENOMIC DNA]</scope>
    <source>
        <strain evidence="6">JCM 4087</strain>
    </source>
</reference>
<dbReference type="GO" id="GO:0052621">
    <property type="term" value="F:diguanylate cyclase activity"/>
    <property type="evidence" value="ECO:0007669"/>
    <property type="project" value="UniProtKB-EC"/>
</dbReference>
<dbReference type="Proteomes" id="UP001596091">
    <property type="component" value="Unassembled WGS sequence"/>
</dbReference>
<keyword evidence="3" id="KW-0812">Transmembrane</keyword>
<dbReference type="SUPFAM" id="SSF55781">
    <property type="entry name" value="GAF domain-like"/>
    <property type="match status" value="1"/>
</dbReference>
<dbReference type="EMBL" id="JBHSPH010000008">
    <property type="protein sequence ID" value="MFC5864189.1"/>
    <property type="molecule type" value="Genomic_DNA"/>
</dbReference>
<evidence type="ECO:0000256" key="2">
    <source>
        <dbReference type="ARBA" id="ARBA00034247"/>
    </source>
</evidence>
<keyword evidence="3" id="KW-0472">Membrane</keyword>
<accession>A0ABW1EJN4</accession>
<dbReference type="InterPro" id="IPR043128">
    <property type="entry name" value="Rev_trsase/Diguanyl_cyclase"/>
</dbReference>
<evidence type="ECO:0000256" key="1">
    <source>
        <dbReference type="ARBA" id="ARBA00012528"/>
    </source>
</evidence>
<evidence type="ECO:0000259" key="4">
    <source>
        <dbReference type="PROSITE" id="PS50887"/>
    </source>
</evidence>
<dbReference type="InterPro" id="IPR000160">
    <property type="entry name" value="GGDEF_dom"/>
</dbReference>
<evidence type="ECO:0000313" key="5">
    <source>
        <dbReference type="EMBL" id="MFC5864189.1"/>
    </source>
</evidence>
<feature type="transmembrane region" description="Helical" evidence="3">
    <location>
        <begin position="20"/>
        <end position="42"/>
    </location>
</feature>
<keyword evidence="3" id="KW-1133">Transmembrane helix</keyword>
<evidence type="ECO:0000256" key="3">
    <source>
        <dbReference type="SAM" id="Phobius"/>
    </source>
</evidence>